<organism evidence="2 3">
    <name type="scientific">Hyaloperonospora arabidopsidis (strain Emoy2)</name>
    <name type="common">Downy mildew agent</name>
    <name type="synonym">Peronospora arabidopsidis</name>
    <dbReference type="NCBI Taxonomy" id="559515"/>
    <lineage>
        <taxon>Eukaryota</taxon>
        <taxon>Sar</taxon>
        <taxon>Stramenopiles</taxon>
        <taxon>Oomycota</taxon>
        <taxon>Peronosporomycetes</taxon>
        <taxon>Peronosporales</taxon>
        <taxon>Peronosporaceae</taxon>
        <taxon>Hyaloperonospora</taxon>
    </lineage>
</organism>
<dbReference type="EnsemblProtists" id="HpaT800178">
    <property type="protein sequence ID" value="HpaP800178"/>
    <property type="gene ID" value="HpaG800178"/>
</dbReference>
<protein>
    <submittedName>
        <fullName evidence="2">Uncharacterized protein</fullName>
    </submittedName>
</protein>
<dbReference type="InParanoid" id="M4B1N1"/>
<sequence length="229" mass="25674">MVSSTPRRRENESITEEQMEHIQRDGNDSCPLLGEEESPATTDVRSHQIRDVRRIDNGALSSTKRSLAQRIRSRKNRFVQHVLVACHLIDPSRDLMFKQELSSNKVAIEKLTTIRNSVFAYSESIVSLSTAICCFAGNSARLRDGSQDALANVAVEGSNILECSLVFSVRCFSDPPVKRLMRTVRANRIKSRSPFLQRSTIESPSSSASTRSSRNAQSWSLTLNTLSEW</sequence>
<reference evidence="3" key="1">
    <citation type="journal article" date="2010" name="Science">
        <title>Signatures of adaptation to obligate biotrophy in the Hyaloperonospora arabidopsidis genome.</title>
        <authorList>
            <person name="Baxter L."/>
            <person name="Tripathy S."/>
            <person name="Ishaque N."/>
            <person name="Boot N."/>
            <person name="Cabral A."/>
            <person name="Kemen E."/>
            <person name="Thines M."/>
            <person name="Ah-Fong A."/>
            <person name="Anderson R."/>
            <person name="Badejoko W."/>
            <person name="Bittner-Eddy P."/>
            <person name="Boore J.L."/>
            <person name="Chibucos M.C."/>
            <person name="Coates M."/>
            <person name="Dehal P."/>
            <person name="Delehaunty K."/>
            <person name="Dong S."/>
            <person name="Downton P."/>
            <person name="Dumas B."/>
            <person name="Fabro G."/>
            <person name="Fronick C."/>
            <person name="Fuerstenberg S.I."/>
            <person name="Fulton L."/>
            <person name="Gaulin E."/>
            <person name="Govers F."/>
            <person name="Hughes L."/>
            <person name="Humphray S."/>
            <person name="Jiang R.H."/>
            <person name="Judelson H."/>
            <person name="Kamoun S."/>
            <person name="Kyung K."/>
            <person name="Meijer H."/>
            <person name="Minx P."/>
            <person name="Morris P."/>
            <person name="Nelson J."/>
            <person name="Phuntumart V."/>
            <person name="Qutob D."/>
            <person name="Rehmany A."/>
            <person name="Rougon-Cardoso A."/>
            <person name="Ryden P."/>
            <person name="Torto-Alalibo T."/>
            <person name="Studholme D."/>
            <person name="Wang Y."/>
            <person name="Win J."/>
            <person name="Wood J."/>
            <person name="Clifton S.W."/>
            <person name="Rogers J."/>
            <person name="Van den Ackerveken G."/>
            <person name="Jones J.D."/>
            <person name="McDowell J.M."/>
            <person name="Beynon J."/>
            <person name="Tyler B.M."/>
        </authorList>
    </citation>
    <scope>NUCLEOTIDE SEQUENCE [LARGE SCALE GENOMIC DNA]</scope>
    <source>
        <strain evidence="3">Emoy2</strain>
    </source>
</reference>
<evidence type="ECO:0000313" key="3">
    <source>
        <dbReference type="Proteomes" id="UP000011713"/>
    </source>
</evidence>
<reference evidence="2" key="2">
    <citation type="submission" date="2015-06" db="UniProtKB">
        <authorList>
            <consortium name="EnsemblProtists"/>
        </authorList>
    </citation>
    <scope>IDENTIFICATION</scope>
    <source>
        <strain evidence="2">Emoy2</strain>
    </source>
</reference>
<dbReference type="Proteomes" id="UP000011713">
    <property type="component" value="Unassembled WGS sequence"/>
</dbReference>
<dbReference type="HOGENOM" id="CLU_084070_0_0_1"/>
<accession>M4B1N1</accession>
<dbReference type="EMBL" id="JH597776">
    <property type="status" value="NOT_ANNOTATED_CDS"/>
    <property type="molecule type" value="Genomic_DNA"/>
</dbReference>
<keyword evidence="3" id="KW-1185">Reference proteome</keyword>
<dbReference type="AlphaFoldDB" id="M4B1N1"/>
<evidence type="ECO:0000256" key="1">
    <source>
        <dbReference type="SAM" id="MobiDB-lite"/>
    </source>
</evidence>
<dbReference type="VEuPathDB" id="FungiDB:HpaG800178"/>
<feature type="region of interest" description="Disordered" evidence="1">
    <location>
        <begin position="1"/>
        <end position="46"/>
    </location>
</feature>
<evidence type="ECO:0000313" key="2">
    <source>
        <dbReference type="EnsemblProtists" id="HpaP800178"/>
    </source>
</evidence>
<feature type="compositionally biased region" description="Basic and acidic residues" evidence="1">
    <location>
        <begin position="7"/>
        <end position="27"/>
    </location>
</feature>
<dbReference type="eggNOG" id="ENOG502SQY4">
    <property type="taxonomic scope" value="Eukaryota"/>
</dbReference>
<proteinExistence type="predicted"/>
<name>M4B1N1_HYAAE</name>